<name>A0A1G9FFF6_9FIRM</name>
<dbReference type="PANTHER" id="PTHR30469">
    <property type="entry name" value="MULTIDRUG RESISTANCE PROTEIN MDTA"/>
    <property type="match status" value="1"/>
</dbReference>
<dbReference type="GO" id="GO:1990281">
    <property type="term" value="C:efflux pump complex"/>
    <property type="evidence" value="ECO:0007669"/>
    <property type="project" value="TreeGrafter"/>
</dbReference>
<keyword evidence="2" id="KW-0175">Coiled coil</keyword>
<sequence>MSKRISLLIFFLILLNLLLMGCSGDAALKAQADQENVFAVEVMKPQLGDISQSITLSGQLQAVDAVTVIPEIQGLLEVKTLNVKLGDYVTRGDVLFVLDRESIEDHVASSQLAYETSLANYHLQKEILEEQIANARLGYEAAKKNYDNAKTNFDRIEQLYKAGAVSQQDYEQAKLMASDIPYQQAKLNYENRKASQAQLSLYEAQLEQAKTAYTNSLKNLDNTIVTAPINGIVSSLQIQEKGLVSPQPALTITDISTLEAVIQVTEGMINRVIEADNVNLVIPSISDEIRKGFFTTINPVADPMTQLYTIKIQVDNPQGIIKPGMFSHIYINTNEKADVVTLPSDAVLQEGGNFYVFVVSDERAVRKDVVVGLDSGELIEVVEGITTEDVVIIKGQDFIKDGYKVNIVRGEF</sequence>
<gene>
    <name evidence="5" type="ORF">SAMN05660472_02175</name>
</gene>
<evidence type="ECO:0000256" key="2">
    <source>
        <dbReference type="SAM" id="Coils"/>
    </source>
</evidence>
<feature type="domain" description="CusB-like beta-barrel" evidence="3">
    <location>
        <begin position="262"/>
        <end position="333"/>
    </location>
</feature>
<dbReference type="STRING" id="393762.SAMN05660472_02175"/>
<evidence type="ECO:0000313" key="6">
    <source>
        <dbReference type="Proteomes" id="UP000198718"/>
    </source>
</evidence>
<evidence type="ECO:0000259" key="4">
    <source>
        <dbReference type="Pfam" id="PF25989"/>
    </source>
</evidence>
<dbReference type="Gene3D" id="1.10.287.470">
    <property type="entry name" value="Helix hairpin bin"/>
    <property type="match status" value="1"/>
</dbReference>
<dbReference type="PANTHER" id="PTHR30469:SF33">
    <property type="entry name" value="SLR1207 PROTEIN"/>
    <property type="match status" value="1"/>
</dbReference>
<feature type="domain" description="YknX-like C-terminal permuted SH3-like" evidence="4">
    <location>
        <begin position="339"/>
        <end position="406"/>
    </location>
</feature>
<feature type="coiled-coil region" evidence="2">
    <location>
        <begin position="192"/>
        <end position="223"/>
    </location>
</feature>
<dbReference type="Gene3D" id="2.40.50.100">
    <property type="match status" value="1"/>
</dbReference>
<keyword evidence="6" id="KW-1185">Reference proteome</keyword>
<dbReference type="InterPro" id="IPR058637">
    <property type="entry name" value="YknX-like_C"/>
</dbReference>
<dbReference type="Pfam" id="PF25989">
    <property type="entry name" value="YknX_C"/>
    <property type="match status" value="1"/>
</dbReference>
<evidence type="ECO:0000256" key="1">
    <source>
        <dbReference type="ARBA" id="ARBA00009477"/>
    </source>
</evidence>
<proteinExistence type="inferred from homology"/>
<comment type="similarity">
    <text evidence="1">Belongs to the membrane fusion protein (MFP) (TC 8.A.1) family.</text>
</comment>
<dbReference type="NCBIfam" id="TIGR01730">
    <property type="entry name" value="RND_mfp"/>
    <property type="match status" value="1"/>
</dbReference>
<dbReference type="OrthoDB" id="9810430at2"/>
<dbReference type="GO" id="GO:0015562">
    <property type="term" value="F:efflux transmembrane transporter activity"/>
    <property type="evidence" value="ECO:0007669"/>
    <property type="project" value="TreeGrafter"/>
</dbReference>
<evidence type="ECO:0000259" key="3">
    <source>
        <dbReference type="Pfam" id="PF25954"/>
    </source>
</evidence>
<dbReference type="Proteomes" id="UP000198718">
    <property type="component" value="Unassembled WGS sequence"/>
</dbReference>
<dbReference type="PROSITE" id="PS51257">
    <property type="entry name" value="PROKAR_LIPOPROTEIN"/>
    <property type="match status" value="1"/>
</dbReference>
<dbReference type="Gene3D" id="2.40.30.170">
    <property type="match status" value="1"/>
</dbReference>
<feature type="coiled-coil region" evidence="2">
    <location>
        <begin position="125"/>
        <end position="159"/>
    </location>
</feature>
<evidence type="ECO:0000313" key="5">
    <source>
        <dbReference type="EMBL" id="SDK87076.1"/>
    </source>
</evidence>
<dbReference type="RefSeq" id="WP_090553714.1">
    <property type="nucleotide sequence ID" value="NZ_FNFP01000004.1"/>
</dbReference>
<dbReference type="AlphaFoldDB" id="A0A1G9FFF6"/>
<dbReference type="InterPro" id="IPR006143">
    <property type="entry name" value="RND_pump_MFP"/>
</dbReference>
<accession>A0A1G9FFF6</accession>
<dbReference type="Pfam" id="PF25954">
    <property type="entry name" value="Beta-barrel_RND_2"/>
    <property type="match status" value="1"/>
</dbReference>
<dbReference type="SUPFAM" id="SSF111369">
    <property type="entry name" value="HlyD-like secretion proteins"/>
    <property type="match status" value="2"/>
</dbReference>
<dbReference type="InterPro" id="IPR058792">
    <property type="entry name" value="Beta-barrel_RND_2"/>
</dbReference>
<dbReference type="Gene3D" id="2.40.420.20">
    <property type="match status" value="1"/>
</dbReference>
<reference evidence="5 6" key="1">
    <citation type="submission" date="2016-10" db="EMBL/GenBank/DDBJ databases">
        <authorList>
            <person name="de Groot N.N."/>
        </authorList>
    </citation>
    <scope>NUCLEOTIDE SEQUENCE [LARGE SCALE GENOMIC DNA]</scope>
    <source>
        <strain evidence="5 6">DSM 18346</strain>
    </source>
</reference>
<protein>
    <submittedName>
        <fullName evidence="5">RND family efflux transporter, MFP subunit</fullName>
    </submittedName>
</protein>
<organism evidence="5 6">
    <name type="scientific">Natronincola ferrireducens</name>
    <dbReference type="NCBI Taxonomy" id="393762"/>
    <lineage>
        <taxon>Bacteria</taxon>
        <taxon>Bacillati</taxon>
        <taxon>Bacillota</taxon>
        <taxon>Clostridia</taxon>
        <taxon>Peptostreptococcales</taxon>
        <taxon>Natronincolaceae</taxon>
        <taxon>Natronincola</taxon>
    </lineage>
</organism>
<dbReference type="EMBL" id="FNFP01000004">
    <property type="protein sequence ID" value="SDK87076.1"/>
    <property type="molecule type" value="Genomic_DNA"/>
</dbReference>